<evidence type="ECO:0000313" key="3">
    <source>
        <dbReference type="Proteomes" id="UP001303473"/>
    </source>
</evidence>
<evidence type="ECO:0000256" key="1">
    <source>
        <dbReference type="SAM" id="MobiDB-lite"/>
    </source>
</evidence>
<protein>
    <submittedName>
        <fullName evidence="2">Uncharacterized protein</fullName>
    </submittedName>
</protein>
<proteinExistence type="predicted"/>
<gene>
    <name evidence="2" type="ORF">QBC46DRAFT_339077</name>
</gene>
<feature type="region of interest" description="Disordered" evidence="1">
    <location>
        <begin position="1"/>
        <end position="26"/>
    </location>
</feature>
<dbReference type="EMBL" id="MU853770">
    <property type="protein sequence ID" value="KAK3942826.1"/>
    <property type="molecule type" value="Genomic_DNA"/>
</dbReference>
<keyword evidence="3" id="KW-1185">Reference proteome</keyword>
<feature type="compositionally biased region" description="Low complexity" evidence="1">
    <location>
        <begin position="1"/>
        <end position="17"/>
    </location>
</feature>
<organism evidence="2 3">
    <name type="scientific">Diplogelasinospora grovesii</name>
    <dbReference type="NCBI Taxonomy" id="303347"/>
    <lineage>
        <taxon>Eukaryota</taxon>
        <taxon>Fungi</taxon>
        <taxon>Dikarya</taxon>
        <taxon>Ascomycota</taxon>
        <taxon>Pezizomycotina</taxon>
        <taxon>Sordariomycetes</taxon>
        <taxon>Sordariomycetidae</taxon>
        <taxon>Sordariales</taxon>
        <taxon>Diplogelasinosporaceae</taxon>
        <taxon>Diplogelasinospora</taxon>
    </lineage>
</organism>
<sequence length="541" mass="62048">MSDTTSDDTSSTDTSISDIHDEPSEANAANPEDLVERFFQDMATPGFHYANQFWHIVEWKLRMACDDLAAAGAKVNSWGGPGQPDPDFADLLFHCTPNKRGTYRGLKNHIAKLALSKTDISEKEPEDCRSESAKTRQLRYYRWMAQGYKDETWPFHQDDDDFMGYQPTYPTSMPADYHASLPTYRINCENCDRLMVGQAWGRSAGCAIWTLYPPYRVILSAAYCSQRCADTESRMARHAPICSEMRSLKRAAEIYMELFTAISAVTYERQLIDVYEKNGILVAEGIFDDDDNMLSARGIGKGVLREFPWELCKNEEQGRAILFASTCWQTLDTARVLFEYLFRVSGVTETVEKVIFYPKNLHKPVCEVQVLGWDETIHEYNALMSHEISLLTLPSGTQVVFDPSAAQYGWREHVAPWDAYQHHRIYDIERREELDRQIIPDLLQIPHDIDQADTSERAQRQLFAAVSIAFNGQLAKRWGERVPLRELLKRLFGLAEEEYQAEKADIMGMMKKVIGNEVAELKLTTNYYKKTEDNQAPEPVW</sequence>
<dbReference type="Proteomes" id="UP001303473">
    <property type="component" value="Unassembled WGS sequence"/>
</dbReference>
<dbReference type="AlphaFoldDB" id="A0AAN6NBP1"/>
<name>A0AAN6NBP1_9PEZI</name>
<comment type="caution">
    <text evidence="2">The sequence shown here is derived from an EMBL/GenBank/DDBJ whole genome shotgun (WGS) entry which is preliminary data.</text>
</comment>
<evidence type="ECO:0000313" key="2">
    <source>
        <dbReference type="EMBL" id="KAK3942826.1"/>
    </source>
</evidence>
<reference evidence="3" key="1">
    <citation type="journal article" date="2023" name="Mol. Phylogenet. Evol.">
        <title>Genome-scale phylogeny and comparative genomics of the fungal order Sordariales.</title>
        <authorList>
            <person name="Hensen N."/>
            <person name="Bonometti L."/>
            <person name="Westerberg I."/>
            <person name="Brannstrom I.O."/>
            <person name="Guillou S."/>
            <person name="Cros-Aarteil S."/>
            <person name="Calhoun S."/>
            <person name="Haridas S."/>
            <person name="Kuo A."/>
            <person name="Mondo S."/>
            <person name="Pangilinan J."/>
            <person name="Riley R."/>
            <person name="LaButti K."/>
            <person name="Andreopoulos B."/>
            <person name="Lipzen A."/>
            <person name="Chen C."/>
            <person name="Yan M."/>
            <person name="Daum C."/>
            <person name="Ng V."/>
            <person name="Clum A."/>
            <person name="Steindorff A."/>
            <person name="Ohm R.A."/>
            <person name="Martin F."/>
            <person name="Silar P."/>
            <person name="Natvig D.O."/>
            <person name="Lalanne C."/>
            <person name="Gautier V."/>
            <person name="Ament-Velasquez S.L."/>
            <person name="Kruys A."/>
            <person name="Hutchinson M.I."/>
            <person name="Powell A.J."/>
            <person name="Barry K."/>
            <person name="Miller A.N."/>
            <person name="Grigoriev I.V."/>
            <person name="Debuchy R."/>
            <person name="Gladieux P."/>
            <person name="Hiltunen Thoren M."/>
            <person name="Johannesson H."/>
        </authorList>
    </citation>
    <scope>NUCLEOTIDE SEQUENCE [LARGE SCALE GENOMIC DNA]</scope>
    <source>
        <strain evidence="3">CBS 340.73</strain>
    </source>
</reference>
<accession>A0AAN6NBP1</accession>